<dbReference type="SUPFAM" id="SSF46785">
    <property type="entry name" value="Winged helix' DNA-binding domain"/>
    <property type="match status" value="1"/>
</dbReference>
<proteinExistence type="predicted"/>
<comment type="caution">
    <text evidence="1">The sequence shown here is derived from an EMBL/GenBank/DDBJ whole genome shotgun (WGS) entry which is preliminary data.</text>
</comment>
<dbReference type="InterPro" id="IPR036390">
    <property type="entry name" value="WH_DNA-bd_sf"/>
</dbReference>
<dbReference type="InterPro" id="IPR036388">
    <property type="entry name" value="WH-like_DNA-bd_sf"/>
</dbReference>
<dbReference type="InterPro" id="IPR011991">
    <property type="entry name" value="ArsR-like_HTH"/>
</dbReference>
<dbReference type="Gene3D" id="1.10.10.10">
    <property type="entry name" value="Winged helix-like DNA-binding domain superfamily/Winged helix DNA-binding domain"/>
    <property type="match status" value="1"/>
</dbReference>
<sequence>MKKIGEEYKPSPKRNKRQRWFYAAEIASKLKEKPLSRSELARELGISERNSTLDRAIELLQRLGFVRKREDGKYEWVEGWQIFLDEEGYKIKLEHSKELLRCFIEQSDLLPPSESDLRNEHLLQHLKSGYPEIYYIYEKWIEGKVEYSKYKEEIEKLALKVKHGEPLKGYCGLCPRVEIKKLAEHRDS</sequence>
<evidence type="ECO:0000313" key="1">
    <source>
        <dbReference type="EMBL" id="HGE67053.1"/>
    </source>
</evidence>
<dbReference type="AlphaFoldDB" id="A0A7C3ULM8"/>
<dbReference type="CDD" id="cd00090">
    <property type="entry name" value="HTH_ARSR"/>
    <property type="match status" value="1"/>
</dbReference>
<name>A0A7C3ULM8_9EURY</name>
<organism evidence="1">
    <name type="scientific">Geoglobus ahangari</name>
    <dbReference type="NCBI Taxonomy" id="113653"/>
    <lineage>
        <taxon>Archaea</taxon>
        <taxon>Methanobacteriati</taxon>
        <taxon>Methanobacteriota</taxon>
        <taxon>Archaeoglobi</taxon>
        <taxon>Archaeoglobales</taxon>
        <taxon>Archaeoglobaceae</taxon>
        <taxon>Geoglobus</taxon>
    </lineage>
</organism>
<protein>
    <submittedName>
        <fullName evidence="1">Transcriptional regulator</fullName>
    </submittedName>
</protein>
<reference evidence="1" key="1">
    <citation type="journal article" date="2020" name="mSystems">
        <title>Genome- and Community-Level Interaction Insights into Carbon Utilization and Element Cycling Functions of Hydrothermarchaeota in Hydrothermal Sediment.</title>
        <authorList>
            <person name="Zhou Z."/>
            <person name="Liu Y."/>
            <person name="Xu W."/>
            <person name="Pan J."/>
            <person name="Luo Z.H."/>
            <person name="Li M."/>
        </authorList>
    </citation>
    <scope>NUCLEOTIDE SEQUENCE [LARGE SCALE GENOMIC DNA]</scope>
    <source>
        <strain evidence="1">SpSt-97</strain>
    </source>
</reference>
<gene>
    <name evidence="1" type="ORF">ENX77_08085</name>
</gene>
<dbReference type="EMBL" id="DTPI01000038">
    <property type="protein sequence ID" value="HGE67053.1"/>
    <property type="molecule type" value="Genomic_DNA"/>
</dbReference>
<accession>A0A7C3ULM8</accession>